<dbReference type="PANTHER" id="PTHR11732">
    <property type="entry name" value="ALDO/KETO REDUCTASE"/>
    <property type="match status" value="1"/>
</dbReference>
<evidence type="ECO:0000256" key="1">
    <source>
        <dbReference type="ARBA" id="ARBA00007905"/>
    </source>
</evidence>
<proteinExistence type="inferred from homology"/>
<keyword evidence="8" id="KW-1185">Reference proteome</keyword>
<keyword evidence="2" id="KW-0560">Oxidoreductase</keyword>
<protein>
    <recommendedName>
        <fullName evidence="6">NADP-dependent oxidoreductase domain-containing protein</fullName>
    </recommendedName>
</protein>
<feature type="domain" description="NADP-dependent oxidoreductase" evidence="6">
    <location>
        <begin position="18"/>
        <end position="285"/>
    </location>
</feature>
<organism evidence="7 8">
    <name type="scientific">Geranomyces variabilis</name>
    <dbReference type="NCBI Taxonomy" id="109894"/>
    <lineage>
        <taxon>Eukaryota</taxon>
        <taxon>Fungi</taxon>
        <taxon>Fungi incertae sedis</taxon>
        <taxon>Chytridiomycota</taxon>
        <taxon>Chytridiomycota incertae sedis</taxon>
        <taxon>Chytridiomycetes</taxon>
        <taxon>Spizellomycetales</taxon>
        <taxon>Powellomycetaceae</taxon>
        <taxon>Geranomyces</taxon>
    </lineage>
</organism>
<dbReference type="PRINTS" id="PR00069">
    <property type="entry name" value="ALDKETRDTASE"/>
</dbReference>
<dbReference type="InterPro" id="IPR020471">
    <property type="entry name" value="AKR"/>
</dbReference>
<dbReference type="Proteomes" id="UP001212152">
    <property type="component" value="Unassembled WGS sequence"/>
</dbReference>
<dbReference type="Gene3D" id="3.20.20.100">
    <property type="entry name" value="NADP-dependent oxidoreductase domain"/>
    <property type="match status" value="1"/>
</dbReference>
<feature type="binding site" evidence="4">
    <location>
        <position position="114"/>
    </location>
    <ligand>
        <name>substrate</name>
    </ligand>
</feature>
<name>A0AAD5TQR9_9FUNG</name>
<dbReference type="AlphaFoldDB" id="A0AAD5TQR9"/>
<sequence>MSSNPTLKLHTGAEMPQVGLGTWQAEPGQVGDAVHAALDAGYTHLDCAHCYENEAEVGAAIAAAVKSGKVSSRKDIFVTSKLWNTSHAKSEVAKALDHTLKQLALDYVDLYLIHWPIAFAPSTKELTPKGADGKVAFDSTPIVDTWREMEKLVDAGKAKHIGVSNFTEAMIRDLLPQTRIRPAVNQVELHVFLPQPKLLEYCRKENIVVTAYSPLGSGKEPSPLKDETVVKIAKAHGKDAGQILVSWAVQRGTVVLPKSVKAERIRSNREIVKLTDAEMRELNAIKTRKRFVDPKDFWGTDIFKGDYADN</sequence>
<dbReference type="InterPro" id="IPR018170">
    <property type="entry name" value="Aldo/ket_reductase_CS"/>
</dbReference>
<evidence type="ECO:0000256" key="4">
    <source>
        <dbReference type="PIRSR" id="PIRSR000097-2"/>
    </source>
</evidence>
<dbReference type="GO" id="GO:0016491">
    <property type="term" value="F:oxidoreductase activity"/>
    <property type="evidence" value="ECO:0007669"/>
    <property type="project" value="UniProtKB-KW"/>
</dbReference>
<feature type="active site" description="Proton donor" evidence="3">
    <location>
        <position position="51"/>
    </location>
</feature>
<comment type="similarity">
    <text evidence="1">Belongs to the aldo/keto reductase family.</text>
</comment>
<comment type="caution">
    <text evidence="7">The sequence shown here is derived from an EMBL/GenBank/DDBJ whole genome shotgun (WGS) entry which is preliminary data.</text>
</comment>
<reference evidence="7" key="1">
    <citation type="submission" date="2020-05" db="EMBL/GenBank/DDBJ databases">
        <title>Phylogenomic resolution of chytrid fungi.</title>
        <authorList>
            <person name="Stajich J.E."/>
            <person name="Amses K."/>
            <person name="Simmons R."/>
            <person name="Seto K."/>
            <person name="Myers J."/>
            <person name="Bonds A."/>
            <person name="Quandt C.A."/>
            <person name="Barry K."/>
            <person name="Liu P."/>
            <person name="Grigoriev I."/>
            <person name="Longcore J.E."/>
            <person name="James T.Y."/>
        </authorList>
    </citation>
    <scope>NUCLEOTIDE SEQUENCE</scope>
    <source>
        <strain evidence="7">JEL0379</strain>
    </source>
</reference>
<accession>A0AAD5TQR9</accession>
<dbReference type="SUPFAM" id="SSF51430">
    <property type="entry name" value="NAD(P)-linked oxidoreductase"/>
    <property type="match status" value="1"/>
</dbReference>
<evidence type="ECO:0000256" key="3">
    <source>
        <dbReference type="PIRSR" id="PIRSR000097-1"/>
    </source>
</evidence>
<dbReference type="PROSITE" id="PS00063">
    <property type="entry name" value="ALDOKETO_REDUCTASE_3"/>
    <property type="match status" value="1"/>
</dbReference>
<evidence type="ECO:0000313" key="7">
    <source>
        <dbReference type="EMBL" id="KAJ3182053.1"/>
    </source>
</evidence>
<evidence type="ECO:0000259" key="6">
    <source>
        <dbReference type="Pfam" id="PF00248"/>
    </source>
</evidence>
<dbReference type="EMBL" id="JADGJQ010000010">
    <property type="protein sequence ID" value="KAJ3182053.1"/>
    <property type="molecule type" value="Genomic_DNA"/>
</dbReference>
<dbReference type="InterPro" id="IPR036812">
    <property type="entry name" value="NAD(P)_OxRdtase_dom_sf"/>
</dbReference>
<feature type="site" description="Lowers pKa of active site Tyr" evidence="5">
    <location>
        <position position="81"/>
    </location>
</feature>
<evidence type="ECO:0000313" key="8">
    <source>
        <dbReference type="Proteomes" id="UP001212152"/>
    </source>
</evidence>
<evidence type="ECO:0000256" key="2">
    <source>
        <dbReference type="ARBA" id="ARBA00023002"/>
    </source>
</evidence>
<dbReference type="Pfam" id="PF00248">
    <property type="entry name" value="Aldo_ket_red"/>
    <property type="match status" value="1"/>
</dbReference>
<gene>
    <name evidence="7" type="ORF">HDU87_000396</name>
</gene>
<dbReference type="FunFam" id="3.20.20.100:FF:000007">
    <property type="entry name" value="NAD(P)H-dependent D-xylose reductase xyl1"/>
    <property type="match status" value="1"/>
</dbReference>
<dbReference type="InterPro" id="IPR023210">
    <property type="entry name" value="NADP_OxRdtase_dom"/>
</dbReference>
<dbReference type="PIRSF" id="PIRSF000097">
    <property type="entry name" value="AKR"/>
    <property type="match status" value="1"/>
</dbReference>
<dbReference type="PROSITE" id="PS00062">
    <property type="entry name" value="ALDOKETO_REDUCTASE_2"/>
    <property type="match status" value="1"/>
</dbReference>
<evidence type="ECO:0000256" key="5">
    <source>
        <dbReference type="PIRSR" id="PIRSR000097-3"/>
    </source>
</evidence>